<reference evidence="11" key="1">
    <citation type="submission" date="2016-11" db="EMBL/GenBank/DDBJ databases">
        <authorList>
            <person name="Varghese N."/>
            <person name="Submissions S."/>
        </authorList>
    </citation>
    <scope>NUCLEOTIDE SEQUENCE [LARGE SCALE GENOMIC DNA]</scope>
    <source>
        <strain evidence="11">DSM 12395</strain>
    </source>
</reference>
<evidence type="ECO:0000256" key="8">
    <source>
        <dbReference type="RuleBase" id="RU363032"/>
    </source>
</evidence>
<feature type="transmembrane region" description="Helical" evidence="8">
    <location>
        <begin position="153"/>
        <end position="174"/>
    </location>
</feature>
<dbReference type="OrthoDB" id="9793490at2"/>
<dbReference type="STRING" id="1121429.SAMN02745133_00552"/>
<evidence type="ECO:0000313" key="11">
    <source>
        <dbReference type="Proteomes" id="UP000184148"/>
    </source>
</evidence>
<evidence type="ECO:0000256" key="7">
    <source>
        <dbReference type="ARBA" id="ARBA00023136"/>
    </source>
</evidence>
<feature type="domain" description="ABC transmembrane type-1" evidence="9">
    <location>
        <begin position="20"/>
        <end position="213"/>
    </location>
</feature>
<evidence type="ECO:0000256" key="1">
    <source>
        <dbReference type="ARBA" id="ARBA00004651"/>
    </source>
</evidence>
<evidence type="ECO:0000256" key="6">
    <source>
        <dbReference type="ARBA" id="ARBA00022989"/>
    </source>
</evidence>
<dbReference type="PROSITE" id="PS50928">
    <property type="entry name" value="ABC_TM1"/>
    <property type="match status" value="1"/>
</dbReference>
<evidence type="ECO:0000256" key="3">
    <source>
        <dbReference type="ARBA" id="ARBA00022448"/>
    </source>
</evidence>
<name>A0A1M4U241_9FIRM</name>
<feature type="transmembrane region" description="Helical" evidence="8">
    <location>
        <begin position="194"/>
        <end position="218"/>
    </location>
</feature>
<feature type="transmembrane region" description="Helical" evidence="8">
    <location>
        <begin position="88"/>
        <end position="111"/>
    </location>
</feature>
<dbReference type="PANTHER" id="PTHR30450">
    <property type="entry name" value="ABC TRANSPORTER PERMEASE"/>
    <property type="match status" value="1"/>
</dbReference>
<keyword evidence="5 8" id="KW-0812">Transmembrane</keyword>
<evidence type="ECO:0000256" key="5">
    <source>
        <dbReference type="ARBA" id="ARBA00022692"/>
    </source>
</evidence>
<protein>
    <submittedName>
        <fullName evidence="10">D-methionine transport system permease protein</fullName>
    </submittedName>
</protein>
<dbReference type="InterPro" id="IPR000515">
    <property type="entry name" value="MetI-like"/>
</dbReference>
<keyword evidence="3 8" id="KW-0813">Transport</keyword>
<sequence length="224" mass="23902">MLNDLFTHLTSISPELIKASWETLYMTVVSVIFASLLGVPLGVILVITDKGHIKENLAVNRVLGAIINIFRSYPFIILLLALVPFTRLLVGTTIGTTAAIVPLTVAAAPFVARMVESSLKEVNKGVIEASLAMGASTWQIIWKVLLPEALPGIILGTTITTIAVIGYSAMAGVVGGGGLGDLAVRYGYMRFDSVVMVTTVIILVIVVQVIQSFGNFLANKFNKN</sequence>
<evidence type="ECO:0000256" key="2">
    <source>
        <dbReference type="ARBA" id="ARBA00007069"/>
    </source>
</evidence>
<dbReference type="Pfam" id="PF00528">
    <property type="entry name" value="BPD_transp_1"/>
    <property type="match status" value="1"/>
</dbReference>
<evidence type="ECO:0000313" key="10">
    <source>
        <dbReference type="EMBL" id="SHE50768.1"/>
    </source>
</evidence>
<dbReference type="Gene3D" id="1.10.3720.10">
    <property type="entry name" value="MetI-like"/>
    <property type="match status" value="1"/>
</dbReference>
<feature type="transmembrane region" description="Helical" evidence="8">
    <location>
        <begin position="59"/>
        <end position="82"/>
    </location>
</feature>
<organism evidence="10 11">
    <name type="scientific">Desulforamulus putei DSM 12395</name>
    <dbReference type="NCBI Taxonomy" id="1121429"/>
    <lineage>
        <taxon>Bacteria</taxon>
        <taxon>Bacillati</taxon>
        <taxon>Bacillota</taxon>
        <taxon>Clostridia</taxon>
        <taxon>Eubacteriales</taxon>
        <taxon>Peptococcaceae</taxon>
        <taxon>Desulforamulus</taxon>
    </lineage>
</organism>
<keyword evidence="11" id="KW-1185">Reference proteome</keyword>
<dbReference type="SUPFAM" id="SSF161098">
    <property type="entry name" value="MetI-like"/>
    <property type="match status" value="1"/>
</dbReference>
<dbReference type="CDD" id="cd06261">
    <property type="entry name" value="TM_PBP2"/>
    <property type="match status" value="1"/>
</dbReference>
<evidence type="ECO:0000259" key="9">
    <source>
        <dbReference type="PROSITE" id="PS50928"/>
    </source>
</evidence>
<keyword evidence="6 8" id="KW-1133">Transmembrane helix</keyword>
<evidence type="ECO:0000256" key="4">
    <source>
        <dbReference type="ARBA" id="ARBA00022475"/>
    </source>
</evidence>
<dbReference type="InterPro" id="IPR051322">
    <property type="entry name" value="AA_ABC_Transporter_Permease"/>
</dbReference>
<accession>A0A1M4U241</accession>
<dbReference type="EMBL" id="FQUY01000002">
    <property type="protein sequence ID" value="SHE50768.1"/>
    <property type="molecule type" value="Genomic_DNA"/>
</dbReference>
<dbReference type="InterPro" id="IPR035906">
    <property type="entry name" value="MetI-like_sf"/>
</dbReference>
<keyword evidence="7 8" id="KW-0472">Membrane</keyword>
<gene>
    <name evidence="10" type="ORF">SAMN02745133_00552</name>
</gene>
<dbReference type="GO" id="GO:0048473">
    <property type="term" value="P:D-methionine transmembrane transport"/>
    <property type="evidence" value="ECO:0007669"/>
    <property type="project" value="TreeGrafter"/>
</dbReference>
<dbReference type="AlphaFoldDB" id="A0A1M4U241"/>
<dbReference type="NCBIfam" id="NF008049">
    <property type="entry name" value="PRK10782.1"/>
    <property type="match status" value="1"/>
</dbReference>
<feature type="transmembrane region" description="Helical" evidence="8">
    <location>
        <begin position="24"/>
        <end position="47"/>
    </location>
</feature>
<proteinExistence type="inferred from homology"/>
<dbReference type="GO" id="GO:0005886">
    <property type="term" value="C:plasma membrane"/>
    <property type="evidence" value="ECO:0007669"/>
    <property type="project" value="UniProtKB-SubCell"/>
</dbReference>
<dbReference type="FunFam" id="1.10.3720.10:FF:000002">
    <property type="entry name" value="D-methionine ABC transporter permease MetI"/>
    <property type="match status" value="1"/>
</dbReference>
<comment type="subcellular location">
    <subcellularLocation>
        <location evidence="1 8">Cell membrane</location>
        <topology evidence="1 8">Multi-pass membrane protein</topology>
    </subcellularLocation>
</comment>
<dbReference type="PANTHER" id="PTHR30450:SF1">
    <property type="entry name" value="D-METHIONINE TRANSPORT SYSTEM PERMEASE PROTEIN METI-RELATED"/>
    <property type="match status" value="1"/>
</dbReference>
<keyword evidence="4" id="KW-1003">Cell membrane</keyword>
<dbReference type="RefSeq" id="WP_073235365.1">
    <property type="nucleotide sequence ID" value="NZ_FQUY01000002.1"/>
</dbReference>
<comment type="similarity">
    <text evidence="2">Belongs to the binding-protein-dependent transport system permease family. CysTW subfamily.</text>
</comment>
<dbReference type="Proteomes" id="UP000184148">
    <property type="component" value="Unassembled WGS sequence"/>
</dbReference>